<evidence type="ECO:0000256" key="1">
    <source>
        <dbReference type="SAM" id="SignalP"/>
    </source>
</evidence>
<sequence length="282" mass="31854">MKKIILFSFTLLAVYTLQAQRLHVNLFGGVSNYGGDLQAKGFTFKQSRPVVALGLSYEISEKFFIRGEYSFTNLGADDALSNNYFQVRRNLNFKTVLQELNLIAEYDILNNYDHQLVPYVFAGLGVFQFSPYTYDSLGRKRFLRGLHTEGQGLTSYPDRLPYKNVQVNIPFGAGVKFALSDNIRVGAEFGFRKLFTDYLDDVSTDYPDLALLAPRSAALSYRGDELKPPIAFPGAGAQRGNPKAKDNYYFLMFRLSYRLPFGNIKTDEHSGSNHRGCPPVRL</sequence>
<dbReference type="EMBL" id="CP042435">
    <property type="protein sequence ID" value="QEC66287.1"/>
    <property type="molecule type" value="Genomic_DNA"/>
</dbReference>
<evidence type="ECO:0000313" key="3">
    <source>
        <dbReference type="EMBL" id="QEC66287.1"/>
    </source>
</evidence>
<keyword evidence="4" id="KW-1185">Reference proteome</keyword>
<dbReference type="InterPro" id="IPR045743">
    <property type="entry name" value="DUF6089"/>
</dbReference>
<organism evidence="3 4">
    <name type="scientific">Panacibacter ginsenosidivorans</name>
    <dbReference type="NCBI Taxonomy" id="1813871"/>
    <lineage>
        <taxon>Bacteria</taxon>
        <taxon>Pseudomonadati</taxon>
        <taxon>Bacteroidota</taxon>
        <taxon>Chitinophagia</taxon>
        <taxon>Chitinophagales</taxon>
        <taxon>Chitinophagaceae</taxon>
        <taxon>Panacibacter</taxon>
    </lineage>
</organism>
<dbReference type="SUPFAM" id="SSF56925">
    <property type="entry name" value="OMPA-like"/>
    <property type="match status" value="1"/>
</dbReference>
<keyword evidence="1" id="KW-0732">Signal</keyword>
<evidence type="ECO:0000259" key="2">
    <source>
        <dbReference type="Pfam" id="PF19573"/>
    </source>
</evidence>
<name>A0A5B8V435_9BACT</name>
<dbReference type="InterPro" id="IPR011250">
    <property type="entry name" value="OMP/PagP_B-barrel"/>
</dbReference>
<dbReference type="Proteomes" id="UP000321533">
    <property type="component" value="Chromosome"/>
</dbReference>
<feature type="signal peptide" evidence="1">
    <location>
        <begin position="1"/>
        <end position="19"/>
    </location>
</feature>
<dbReference type="OrthoDB" id="654178at2"/>
<proteinExistence type="predicted"/>
<evidence type="ECO:0000313" key="4">
    <source>
        <dbReference type="Proteomes" id="UP000321533"/>
    </source>
</evidence>
<dbReference type="RefSeq" id="WP_147188087.1">
    <property type="nucleotide sequence ID" value="NZ_CP042435.1"/>
</dbReference>
<gene>
    <name evidence="3" type="ORF">FRZ67_02810</name>
</gene>
<accession>A0A5B8V435</accession>
<feature type="domain" description="DUF6089" evidence="2">
    <location>
        <begin position="2"/>
        <end position="203"/>
    </location>
</feature>
<dbReference type="KEGG" id="pgin:FRZ67_02810"/>
<protein>
    <submittedName>
        <fullName evidence="3">Porin family protein</fullName>
    </submittedName>
</protein>
<dbReference type="AlphaFoldDB" id="A0A5B8V435"/>
<reference evidence="3 4" key="1">
    <citation type="journal article" date="2016" name="Int. J. Syst. Evol. Microbiol.">
        <title>Panacibacter ginsenosidivorans gen. nov., sp. nov., with ginsenoside converting activity isolated from soil of a ginseng field.</title>
        <authorList>
            <person name="Siddiqi M.Z."/>
            <person name="Muhammad Shafi S."/>
            <person name="Choi K.D."/>
            <person name="Im W.T."/>
        </authorList>
    </citation>
    <scope>NUCLEOTIDE SEQUENCE [LARGE SCALE GENOMIC DNA]</scope>
    <source>
        <strain evidence="3 4">Gsoil1550</strain>
    </source>
</reference>
<dbReference type="Gene3D" id="2.40.160.20">
    <property type="match status" value="1"/>
</dbReference>
<dbReference type="Pfam" id="PF19573">
    <property type="entry name" value="DUF6089"/>
    <property type="match status" value="1"/>
</dbReference>
<feature type="chain" id="PRO_5022879460" evidence="1">
    <location>
        <begin position="20"/>
        <end position="282"/>
    </location>
</feature>